<dbReference type="GO" id="GO:0080120">
    <property type="term" value="P:CAAX-box protein maturation"/>
    <property type="evidence" value="ECO:0007669"/>
    <property type="project" value="UniProtKB-ARBA"/>
</dbReference>
<keyword evidence="1" id="KW-0472">Membrane</keyword>
<feature type="transmembrane region" description="Helical" evidence="1">
    <location>
        <begin position="12"/>
        <end position="38"/>
    </location>
</feature>
<keyword evidence="1" id="KW-1133">Transmembrane helix</keyword>
<dbReference type="Pfam" id="PF02517">
    <property type="entry name" value="Rce1-like"/>
    <property type="match status" value="1"/>
</dbReference>
<dbReference type="InterPro" id="IPR003675">
    <property type="entry name" value="Rce1/LyrA-like_dom"/>
</dbReference>
<evidence type="ECO:0000256" key="1">
    <source>
        <dbReference type="SAM" id="Phobius"/>
    </source>
</evidence>
<feature type="non-terminal residue" evidence="3">
    <location>
        <position position="1"/>
    </location>
</feature>
<feature type="transmembrane region" description="Helical" evidence="1">
    <location>
        <begin position="262"/>
        <end position="280"/>
    </location>
</feature>
<feature type="transmembrane region" description="Helical" evidence="1">
    <location>
        <begin position="116"/>
        <end position="138"/>
    </location>
</feature>
<dbReference type="EMBL" id="UINC01006686">
    <property type="protein sequence ID" value="SVA29037.1"/>
    <property type="molecule type" value="Genomic_DNA"/>
</dbReference>
<dbReference type="GO" id="GO:0004175">
    <property type="term" value="F:endopeptidase activity"/>
    <property type="evidence" value="ECO:0007669"/>
    <property type="project" value="UniProtKB-ARBA"/>
</dbReference>
<proteinExistence type="predicted"/>
<gene>
    <name evidence="3" type="ORF">METZ01_LOCUS81891</name>
</gene>
<name>A0A381UNZ4_9ZZZZ</name>
<feature type="transmembrane region" description="Helical" evidence="1">
    <location>
        <begin position="170"/>
        <end position="187"/>
    </location>
</feature>
<evidence type="ECO:0000259" key="2">
    <source>
        <dbReference type="Pfam" id="PF02517"/>
    </source>
</evidence>
<feature type="transmembrane region" description="Helical" evidence="1">
    <location>
        <begin position="237"/>
        <end position="255"/>
    </location>
</feature>
<evidence type="ECO:0000313" key="3">
    <source>
        <dbReference type="EMBL" id="SVA29037.1"/>
    </source>
</evidence>
<accession>A0A381UNZ4</accession>
<feature type="transmembrane region" description="Helical" evidence="1">
    <location>
        <begin position="300"/>
        <end position="321"/>
    </location>
</feature>
<reference evidence="3" key="1">
    <citation type="submission" date="2018-05" db="EMBL/GenBank/DDBJ databases">
        <authorList>
            <person name="Lanie J.A."/>
            <person name="Ng W.-L."/>
            <person name="Kazmierczak K.M."/>
            <person name="Andrzejewski T.M."/>
            <person name="Davidsen T.M."/>
            <person name="Wayne K.J."/>
            <person name="Tettelin H."/>
            <person name="Glass J.I."/>
            <person name="Rusch D."/>
            <person name="Podicherti R."/>
            <person name="Tsui H.-C.T."/>
            <person name="Winkler M.E."/>
        </authorList>
    </citation>
    <scope>NUCLEOTIDE SEQUENCE</scope>
</reference>
<feature type="transmembrane region" description="Helical" evidence="1">
    <location>
        <begin position="77"/>
        <end position="95"/>
    </location>
</feature>
<feature type="domain" description="CAAX prenyl protease 2/Lysostaphin resistance protein A-like" evidence="2">
    <location>
        <begin position="156"/>
        <end position="272"/>
    </location>
</feature>
<dbReference type="AlphaFoldDB" id="A0A381UNZ4"/>
<feature type="transmembrane region" description="Helical" evidence="1">
    <location>
        <begin position="213"/>
        <end position="231"/>
    </location>
</feature>
<protein>
    <recommendedName>
        <fullName evidence="2">CAAX prenyl protease 2/Lysostaphin resistance protein A-like domain-containing protein</fullName>
    </recommendedName>
</protein>
<sequence length="329" mass="37029">VSAQKKILQWLGIPYGALISVIFCLMVFSFPIGAYLVFNSEIGDDITYEYPMEKFGFFLAGIGFDAPIQFELGDGFIFLWCVFLILFAVAILGPKKNFVSALQSIISKGEYQIQDNYMIAIIKWFSILVLVSGVIIAVQEFVGMPLEQPEAPNHLLQFFNVTLSPITEEFGFRVLLIGLPLFALYSHKSSFRFFIKSLWKPWYNLHIFDSKKALLVIIGVGILFGVAHVISGEAWDTAKFAQATAGGIILGWVYCRYGIAPAILIHWATNFFIFSYGYIISDINQVPFESAFVDPLMNTIEFILIITGIISVTVLVLKYVYLKNQVLKN</sequence>
<organism evidence="3">
    <name type="scientific">marine metagenome</name>
    <dbReference type="NCBI Taxonomy" id="408172"/>
    <lineage>
        <taxon>unclassified sequences</taxon>
        <taxon>metagenomes</taxon>
        <taxon>ecological metagenomes</taxon>
    </lineage>
</organism>
<keyword evidence="1" id="KW-0812">Transmembrane</keyword>